<dbReference type="Gene3D" id="2.120.10.80">
    <property type="entry name" value="Kelch-type beta propeller"/>
    <property type="match status" value="1"/>
</dbReference>
<evidence type="ECO:0000313" key="8">
    <source>
        <dbReference type="EMBL" id="CCX10133.1"/>
    </source>
</evidence>
<dbReference type="PANTHER" id="PTHR15549:SF27">
    <property type="entry name" value="CHITIN-BINDING TYPE-1 DOMAIN-CONTAINING PROTEIN"/>
    <property type="match status" value="1"/>
</dbReference>
<dbReference type="InterPro" id="IPR015915">
    <property type="entry name" value="Kelch-typ_b-propeller"/>
</dbReference>
<evidence type="ECO:0000256" key="4">
    <source>
        <dbReference type="ARBA" id="ARBA00023136"/>
    </source>
</evidence>
<dbReference type="EMBL" id="HF935513">
    <property type="protein sequence ID" value="CCX10133.1"/>
    <property type="molecule type" value="Genomic_DNA"/>
</dbReference>
<dbReference type="SUPFAM" id="SSF50965">
    <property type="entry name" value="Galactose oxidase, central domain"/>
    <property type="match status" value="1"/>
</dbReference>
<evidence type="ECO:0000256" key="3">
    <source>
        <dbReference type="ARBA" id="ARBA00022989"/>
    </source>
</evidence>
<dbReference type="OMA" id="HTENERP"/>
<accession>U4L3H6</accession>
<dbReference type="GO" id="GO:0016020">
    <property type="term" value="C:membrane"/>
    <property type="evidence" value="ECO:0007669"/>
    <property type="project" value="UniProtKB-SubCell"/>
</dbReference>
<keyword evidence="9" id="KW-1185">Reference proteome</keyword>
<feature type="chain" id="PRO_5004651256" evidence="7">
    <location>
        <begin position="24"/>
        <end position="619"/>
    </location>
</feature>
<evidence type="ECO:0000256" key="1">
    <source>
        <dbReference type="ARBA" id="ARBA00004167"/>
    </source>
</evidence>
<evidence type="ECO:0000256" key="7">
    <source>
        <dbReference type="SAM" id="SignalP"/>
    </source>
</evidence>
<dbReference type="eggNOG" id="ENOG502SDYH">
    <property type="taxonomic scope" value="Eukaryota"/>
</dbReference>
<evidence type="ECO:0000313" key="9">
    <source>
        <dbReference type="Proteomes" id="UP000018144"/>
    </source>
</evidence>
<sequence length="619" mass="67508">MILVRQATTLILLVVGATTVVNGQNTQYAPDEVTDFCFVSGSAAAFANNKAYIYGGWSKFTGFTNYTGPNNYLRTIDFSKSFLTSSDVSTYVSRSQLPDNIPRNTYTTLWPFAKDKLGIFFGFHESSRAAVALKSPTVTTIRPVDARVAYDTQSNQWSVDTVKSTSGLAMLAAGKDKDGAILKVGSKMSAWIPSLNRGYYLAGLTYKDAPTLPWDGGRDMGDHHGLLIYDANQDSIRNETQPFANGREGGLIHITTATDQLLLFFGGFSEAQRASPQRVRSMREFWIYSTKQSKWFSYISPDTAVVPDPRANFCTVVKEAPDGSSWQVFIYGGGSGQELFPTDTVWVLSIPSFDWIKLPGNATDSTRTAGKRWDPACVNVGKRYMLSWGGRHYAGAKDDLSCDLNGNNVFLMDLTSGMWVDKFDVDAGEYQVPQPVVAAIGGTVNGSATKMQPDGGFDDPAVKALMQFNVKKSPTSSPDSVSGGSNTNSTSAIPAPTSNNTVAIAGGVVGGIAGLAIIAGLLWFYLRRKKAAINKPDNEFQGYAEAPGDLRYAKYELPQGEGHVYPPPVYHPVTEVPEHTENERPGELQIWNERYEMPVDSDQDHYAGGIAEIEGTNRR</sequence>
<proteinExistence type="predicted"/>
<evidence type="ECO:0000256" key="2">
    <source>
        <dbReference type="ARBA" id="ARBA00022692"/>
    </source>
</evidence>
<dbReference type="InterPro" id="IPR011043">
    <property type="entry name" value="Gal_Oxase/kelch_b-propeller"/>
</dbReference>
<feature type="transmembrane region" description="Helical" evidence="6">
    <location>
        <begin position="502"/>
        <end position="526"/>
    </location>
</feature>
<evidence type="ECO:0000256" key="6">
    <source>
        <dbReference type="SAM" id="Phobius"/>
    </source>
</evidence>
<dbReference type="OrthoDB" id="10251809at2759"/>
<dbReference type="Proteomes" id="UP000018144">
    <property type="component" value="Unassembled WGS sequence"/>
</dbReference>
<gene>
    <name evidence="8" type="ORF">PCON_09726</name>
</gene>
<feature type="compositionally biased region" description="Low complexity" evidence="5">
    <location>
        <begin position="482"/>
        <end position="491"/>
    </location>
</feature>
<protein>
    <submittedName>
        <fullName evidence="8">Uncharacterized protein</fullName>
    </submittedName>
</protein>
<reference evidence="8 9" key="1">
    <citation type="journal article" date="2013" name="PLoS Genet.">
        <title>The genome and development-dependent transcriptomes of Pyronema confluens: a window into fungal evolution.</title>
        <authorList>
            <person name="Traeger S."/>
            <person name="Altegoer F."/>
            <person name="Freitag M."/>
            <person name="Gabaldon T."/>
            <person name="Kempken F."/>
            <person name="Kumar A."/>
            <person name="Marcet-Houben M."/>
            <person name="Poggeler S."/>
            <person name="Stajich J.E."/>
            <person name="Nowrousian M."/>
        </authorList>
    </citation>
    <scope>NUCLEOTIDE SEQUENCE [LARGE SCALE GENOMIC DNA]</scope>
    <source>
        <strain evidence="9">CBS 100304</strain>
        <tissue evidence="8">Vegetative mycelium</tissue>
    </source>
</reference>
<comment type="subcellular location">
    <subcellularLocation>
        <location evidence="1">Membrane</location>
        <topology evidence="1">Single-pass membrane protein</topology>
    </subcellularLocation>
</comment>
<feature type="region of interest" description="Disordered" evidence="5">
    <location>
        <begin position="472"/>
        <end position="497"/>
    </location>
</feature>
<feature type="region of interest" description="Disordered" evidence="5">
    <location>
        <begin position="600"/>
        <end position="619"/>
    </location>
</feature>
<dbReference type="InterPro" id="IPR051694">
    <property type="entry name" value="Immunoregulatory_rcpt-like"/>
</dbReference>
<keyword evidence="7" id="KW-0732">Signal</keyword>
<feature type="signal peptide" evidence="7">
    <location>
        <begin position="1"/>
        <end position="23"/>
    </location>
</feature>
<dbReference type="PANTHER" id="PTHR15549">
    <property type="entry name" value="PAIRED IMMUNOGLOBULIN-LIKE TYPE 2 RECEPTOR"/>
    <property type="match status" value="1"/>
</dbReference>
<dbReference type="GO" id="GO:0071944">
    <property type="term" value="C:cell periphery"/>
    <property type="evidence" value="ECO:0007669"/>
    <property type="project" value="UniProtKB-ARBA"/>
</dbReference>
<dbReference type="STRING" id="1076935.U4L3H6"/>
<keyword evidence="2 6" id="KW-0812">Transmembrane</keyword>
<name>U4L3H6_PYROM</name>
<keyword evidence="4 6" id="KW-0472">Membrane</keyword>
<dbReference type="AlphaFoldDB" id="U4L3H6"/>
<keyword evidence="3 6" id="KW-1133">Transmembrane helix</keyword>
<organism evidence="8 9">
    <name type="scientific">Pyronema omphalodes (strain CBS 100304)</name>
    <name type="common">Pyronema confluens</name>
    <dbReference type="NCBI Taxonomy" id="1076935"/>
    <lineage>
        <taxon>Eukaryota</taxon>
        <taxon>Fungi</taxon>
        <taxon>Dikarya</taxon>
        <taxon>Ascomycota</taxon>
        <taxon>Pezizomycotina</taxon>
        <taxon>Pezizomycetes</taxon>
        <taxon>Pezizales</taxon>
        <taxon>Pyronemataceae</taxon>
        <taxon>Pyronema</taxon>
    </lineage>
</organism>
<evidence type="ECO:0000256" key="5">
    <source>
        <dbReference type="SAM" id="MobiDB-lite"/>
    </source>
</evidence>